<dbReference type="GO" id="GO:0000156">
    <property type="term" value="F:phosphorelay response regulator activity"/>
    <property type="evidence" value="ECO:0007669"/>
    <property type="project" value="InterPro"/>
</dbReference>
<organism evidence="8 9">
    <name type="scientific">Companilactobacillus mindensis DSM 14500</name>
    <dbReference type="NCBI Taxonomy" id="1423770"/>
    <lineage>
        <taxon>Bacteria</taxon>
        <taxon>Bacillati</taxon>
        <taxon>Bacillota</taxon>
        <taxon>Bacilli</taxon>
        <taxon>Lactobacillales</taxon>
        <taxon>Lactobacillaceae</taxon>
        <taxon>Companilactobacillus</taxon>
    </lineage>
</organism>
<dbReference type="SUPFAM" id="SSF52172">
    <property type="entry name" value="CheY-like"/>
    <property type="match status" value="1"/>
</dbReference>
<keyword evidence="3" id="KW-0010">Activator</keyword>
<feature type="domain" description="Response regulatory" evidence="6">
    <location>
        <begin position="3"/>
        <end position="129"/>
    </location>
</feature>
<accession>A0A0R1QTJ2</accession>
<dbReference type="InterPro" id="IPR001789">
    <property type="entry name" value="Sig_transdc_resp-reg_receiver"/>
</dbReference>
<keyword evidence="1" id="KW-0963">Cytoplasm</keyword>
<dbReference type="Pfam" id="PF00072">
    <property type="entry name" value="Response_reg"/>
    <property type="match status" value="1"/>
</dbReference>
<dbReference type="Proteomes" id="UP000050872">
    <property type="component" value="Unassembled WGS sequence"/>
</dbReference>
<name>A0A0R1QTJ2_9LACO</name>
<dbReference type="InterPro" id="IPR011006">
    <property type="entry name" value="CheY-like_superfamily"/>
</dbReference>
<dbReference type="EMBL" id="AZEZ01000043">
    <property type="protein sequence ID" value="KRL44392.1"/>
    <property type="molecule type" value="Genomic_DNA"/>
</dbReference>
<keyword evidence="5" id="KW-0597">Phosphoprotein</keyword>
<dbReference type="Gene3D" id="3.40.50.2300">
    <property type="match status" value="1"/>
</dbReference>
<dbReference type="Gene3D" id="2.40.50.1020">
    <property type="entry name" value="LytTr DNA-binding domain"/>
    <property type="match status" value="1"/>
</dbReference>
<dbReference type="SMART" id="SM00448">
    <property type="entry name" value="REC"/>
    <property type="match status" value="1"/>
</dbReference>
<feature type="domain" description="HTH LytTR-type" evidence="7">
    <location>
        <begin position="147"/>
        <end position="248"/>
    </location>
</feature>
<dbReference type="Pfam" id="PF04397">
    <property type="entry name" value="LytTR"/>
    <property type="match status" value="1"/>
</dbReference>
<dbReference type="AlphaFoldDB" id="A0A0R1QTJ2"/>
<evidence type="ECO:0000259" key="6">
    <source>
        <dbReference type="PROSITE" id="PS50110"/>
    </source>
</evidence>
<gene>
    <name evidence="8" type="ORF">FD29_GL000045</name>
</gene>
<dbReference type="InterPro" id="IPR007492">
    <property type="entry name" value="LytTR_DNA-bd_dom"/>
</dbReference>
<keyword evidence="2" id="KW-0902">Two-component regulatory system</keyword>
<evidence type="ECO:0000256" key="5">
    <source>
        <dbReference type="PROSITE-ProRule" id="PRU00169"/>
    </source>
</evidence>
<comment type="caution">
    <text evidence="8">The sequence shown here is derived from an EMBL/GenBank/DDBJ whole genome shotgun (WGS) entry which is preliminary data.</text>
</comment>
<protein>
    <submittedName>
        <fullName evidence="8">Response regulator</fullName>
    </submittedName>
</protein>
<evidence type="ECO:0000259" key="7">
    <source>
        <dbReference type="PROSITE" id="PS50930"/>
    </source>
</evidence>
<comment type="function">
    <text evidence="4">Required for high-level post-exponential phase expression of a series of secreted proteins.</text>
</comment>
<dbReference type="PANTHER" id="PTHR37299:SF3">
    <property type="entry name" value="STAGE 0 SPORULATION PROTEIN A HOMOLOG"/>
    <property type="match status" value="1"/>
</dbReference>
<dbReference type="STRING" id="1423770.FD29_GL000045"/>
<evidence type="ECO:0000313" key="9">
    <source>
        <dbReference type="Proteomes" id="UP000050872"/>
    </source>
</evidence>
<proteinExistence type="predicted"/>
<evidence type="ECO:0000313" key="8">
    <source>
        <dbReference type="EMBL" id="KRL44392.1"/>
    </source>
</evidence>
<dbReference type="PATRIC" id="fig|1423770.3.peg.43"/>
<dbReference type="GO" id="GO:0003677">
    <property type="term" value="F:DNA binding"/>
    <property type="evidence" value="ECO:0007669"/>
    <property type="project" value="InterPro"/>
</dbReference>
<dbReference type="InterPro" id="IPR046947">
    <property type="entry name" value="LytR-like"/>
</dbReference>
<evidence type="ECO:0000256" key="1">
    <source>
        <dbReference type="ARBA" id="ARBA00022490"/>
    </source>
</evidence>
<dbReference type="SMART" id="SM00850">
    <property type="entry name" value="LytTR"/>
    <property type="match status" value="1"/>
</dbReference>
<evidence type="ECO:0000256" key="2">
    <source>
        <dbReference type="ARBA" id="ARBA00023012"/>
    </source>
</evidence>
<sequence length="256" mass="29560">MLNIIICEDEIELLQTYQLIVKNYIKAHPQVTIQLVLATSNPRDVEIYMADHPNDLKLYILDIEFPASKIKGIDLASKIRETDLNAKIIFVTTHEELSTLTFERKVEPLDYITKESGLNVVKKRLNSGIDTAITRLVPLKNQSINNFIYTVGPRQYEIPVDNIDYFEASENSHNVFLHSLTEITEFKSSLIAIQTDYKNFYRVHKSLLVNMNNIASIDQKNRKIIFKDKTSCDISRRRLAQFKKDFANSNSVSIFK</sequence>
<evidence type="ECO:0000256" key="4">
    <source>
        <dbReference type="ARBA" id="ARBA00037164"/>
    </source>
</evidence>
<evidence type="ECO:0000256" key="3">
    <source>
        <dbReference type="ARBA" id="ARBA00023159"/>
    </source>
</evidence>
<feature type="modified residue" description="4-aspartylphosphate" evidence="5">
    <location>
        <position position="62"/>
    </location>
</feature>
<dbReference type="PANTHER" id="PTHR37299">
    <property type="entry name" value="TRANSCRIPTIONAL REGULATOR-RELATED"/>
    <property type="match status" value="1"/>
</dbReference>
<reference evidence="8 9" key="1">
    <citation type="journal article" date="2015" name="Genome Announc.">
        <title>Expanding the biotechnology potential of lactobacilli through comparative genomics of 213 strains and associated genera.</title>
        <authorList>
            <person name="Sun Z."/>
            <person name="Harris H.M."/>
            <person name="McCann A."/>
            <person name="Guo C."/>
            <person name="Argimon S."/>
            <person name="Zhang W."/>
            <person name="Yang X."/>
            <person name="Jeffery I.B."/>
            <person name="Cooney J.C."/>
            <person name="Kagawa T.F."/>
            <person name="Liu W."/>
            <person name="Song Y."/>
            <person name="Salvetti E."/>
            <person name="Wrobel A."/>
            <person name="Rasinkangas P."/>
            <person name="Parkhill J."/>
            <person name="Rea M.C."/>
            <person name="O'Sullivan O."/>
            <person name="Ritari J."/>
            <person name="Douillard F.P."/>
            <person name="Paul Ross R."/>
            <person name="Yang R."/>
            <person name="Briner A.E."/>
            <person name="Felis G.E."/>
            <person name="de Vos W.M."/>
            <person name="Barrangou R."/>
            <person name="Klaenhammer T.R."/>
            <person name="Caufield P.W."/>
            <person name="Cui Y."/>
            <person name="Zhang H."/>
            <person name="O'Toole P.W."/>
        </authorList>
    </citation>
    <scope>NUCLEOTIDE SEQUENCE [LARGE SCALE GENOMIC DNA]</scope>
    <source>
        <strain evidence="8 9">DSM 14500</strain>
    </source>
</reference>
<dbReference type="RefSeq" id="WP_057887796.1">
    <property type="nucleotide sequence ID" value="NZ_AZEZ01000043.1"/>
</dbReference>
<dbReference type="PROSITE" id="PS50930">
    <property type="entry name" value="HTH_LYTTR"/>
    <property type="match status" value="1"/>
</dbReference>
<keyword evidence="9" id="KW-1185">Reference proteome</keyword>
<dbReference type="PROSITE" id="PS50110">
    <property type="entry name" value="RESPONSE_REGULATORY"/>
    <property type="match status" value="1"/>
</dbReference>